<dbReference type="Proteomes" id="UP000009319">
    <property type="component" value="Unassembled WGS sequence"/>
</dbReference>
<dbReference type="eggNOG" id="COG2217">
    <property type="taxonomic scope" value="Bacteria"/>
</dbReference>
<comment type="caution">
    <text evidence="2">The sequence shown here is derived from an EMBL/GenBank/DDBJ whole genome shotgun (WGS) entry which is preliminary data.</text>
</comment>
<dbReference type="InterPro" id="IPR045800">
    <property type="entry name" value="HMBD"/>
</dbReference>
<proteinExistence type="predicted"/>
<dbReference type="EMBL" id="CANI01000015">
    <property type="protein sequence ID" value="CCM75389.1"/>
    <property type="molecule type" value="Genomic_DNA"/>
</dbReference>
<evidence type="ECO:0000313" key="3">
    <source>
        <dbReference type="Proteomes" id="UP000009319"/>
    </source>
</evidence>
<dbReference type="AlphaFoldDB" id="K0PZD7"/>
<accession>K0PZD7</accession>
<protein>
    <recommendedName>
        <fullName evidence="1">Heavy metal binding domain-containing protein</fullName>
    </recommendedName>
</protein>
<dbReference type="Pfam" id="PF19335">
    <property type="entry name" value="HMBD"/>
    <property type="match status" value="1"/>
</dbReference>
<dbReference type="STRING" id="1211777.BN77_2542"/>
<evidence type="ECO:0000313" key="2">
    <source>
        <dbReference type="EMBL" id="CCM75389.1"/>
    </source>
</evidence>
<dbReference type="GO" id="GO:0046872">
    <property type="term" value="F:metal ion binding"/>
    <property type="evidence" value="ECO:0007669"/>
    <property type="project" value="InterPro"/>
</dbReference>
<organism evidence="2 3">
    <name type="scientific">Rhizobium mesoamericanum STM3625</name>
    <dbReference type="NCBI Taxonomy" id="1211777"/>
    <lineage>
        <taxon>Bacteria</taxon>
        <taxon>Pseudomonadati</taxon>
        <taxon>Pseudomonadota</taxon>
        <taxon>Alphaproteobacteria</taxon>
        <taxon>Hyphomicrobiales</taxon>
        <taxon>Rhizobiaceae</taxon>
        <taxon>Rhizobium/Agrobacterium group</taxon>
        <taxon>Rhizobium</taxon>
    </lineage>
</organism>
<gene>
    <name evidence="2" type="ORF">BN77_2542</name>
</gene>
<reference evidence="2 3" key="1">
    <citation type="journal article" date="2013" name="Genome Announc.">
        <title>Draft Genome Sequence of Rhizobium mesoamericanum STM3625, a Nitrogen-Fixing Symbiont of Mimosa pudica Isolated in French Guiana (South America).</title>
        <authorList>
            <person name="Moulin L."/>
            <person name="Mornico D."/>
            <person name="Melkonian R."/>
            <person name="Klonowska A."/>
        </authorList>
    </citation>
    <scope>NUCLEOTIDE SEQUENCE [LARGE SCALE GENOMIC DNA]</scope>
    <source>
        <strain evidence="2 3">STM3625</strain>
    </source>
</reference>
<keyword evidence="3" id="KW-1185">Reference proteome</keyword>
<feature type="domain" description="Heavy metal binding" evidence="1">
    <location>
        <begin position="49"/>
        <end position="74"/>
    </location>
</feature>
<dbReference type="HOGENOM" id="CLU_2289383_0_0_5"/>
<sequence length="101" mass="11056">MQPEAIGEERFMTDHYICEGHAHYHHRHGEEKPGIQAGIGPKPKDEIIYTCPMHPQIRQIGPGTCSICGLTLEPENATTVIALSSVSVTGNSLRARHSSIN</sequence>
<name>K0PZD7_9HYPH</name>
<evidence type="ECO:0000259" key="1">
    <source>
        <dbReference type="Pfam" id="PF19335"/>
    </source>
</evidence>